<dbReference type="InterPro" id="IPR008841">
    <property type="entry name" value="Siphovirus-type_tail_N"/>
</dbReference>
<dbReference type="Pfam" id="PF05709">
    <property type="entry name" value="Sipho_tail"/>
    <property type="match status" value="1"/>
</dbReference>
<feature type="domain" description="Siphovirus-type tail component C-terminal" evidence="3">
    <location>
        <begin position="433"/>
        <end position="498"/>
    </location>
</feature>
<reference evidence="5" key="1">
    <citation type="journal article" date="2019" name="Int. J. Syst. Evol. Microbiol.">
        <title>The Global Catalogue of Microorganisms (GCM) 10K type strain sequencing project: providing services to taxonomists for standard genome sequencing and annotation.</title>
        <authorList>
            <consortium name="The Broad Institute Genomics Platform"/>
            <consortium name="The Broad Institute Genome Sequencing Center for Infectious Disease"/>
            <person name="Wu L."/>
            <person name="Ma J."/>
        </authorList>
    </citation>
    <scope>NUCLEOTIDE SEQUENCE [LARGE SCALE GENOMIC DNA]</scope>
    <source>
        <strain evidence="5">CCM 8912</strain>
    </source>
</reference>
<dbReference type="NCBIfam" id="TIGR01633">
    <property type="entry name" value="phi3626_gp14_N"/>
    <property type="match status" value="1"/>
</dbReference>
<evidence type="ECO:0000313" key="4">
    <source>
        <dbReference type="EMBL" id="MFD1441387.1"/>
    </source>
</evidence>
<dbReference type="Gene3D" id="2.40.30.200">
    <property type="match status" value="1"/>
</dbReference>
<dbReference type="EMBL" id="JBHTOK010000068">
    <property type="protein sequence ID" value="MFD1441387.1"/>
    <property type="molecule type" value="Genomic_DNA"/>
</dbReference>
<evidence type="ECO:0000259" key="1">
    <source>
        <dbReference type="Pfam" id="PF05709"/>
    </source>
</evidence>
<accession>A0ABW4CZW1</accession>
<dbReference type="Pfam" id="PF22768">
    <property type="entry name" value="SPP1_Dit"/>
    <property type="match status" value="1"/>
</dbReference>
<proteinExistence type="predicted"/>
<evidence type="ECO:0000259" key="3">
    <source>
        <dbReference type="Pfam" id="PF22768"/>
    </source>
</evidence>
<gene>
    <name evidence="4" type="ORF">ACFQ5K_08380</name>
</gene>
<dbReference type="Proteomes" id="UP001597212">
    <property type="component" value="Unassembled WGS sequence"/>
</dbReference>
<dbReference type="InterPro" id="IPR054738">
    <property type="entry name" value="Siphovirus-type_tail_C"/>
</dbReference>
<evidence type="ECO:0000259" key="2">
    <source>
        <dbReference type="Pfam" id="PF21869"/>
    </source>
</evidence>
<dbReference type="InterPro" id="IPR006520">
    <property type="entry name" value="Dit_BPSPP_N"/>
</dbReference>
<feature type="domain" description="Distal tail component second carbohydrate binding" evidence="2">
    <location>
        <begin position="194"/>
        <end position="324"/>
    </location>
</feature>
<organism evidence="4 5">
    <name type="scientific">Lacticaseibacillus hegangensis</name>
    <dbReference type="NCBI Taxonomy" id="2486010"/>
    <lineage>
        <taxon>Bacteria</taxon>
        <taxon>Bacillati</taxon>
        <taxon>Bacillota</taxon>
        <taxon>Bacilli</taxon>
        <taxon>Lactobacillales</taxon>
        <taxon>Lactobacillaceae</taxon>
        <taxon>Lacticaseibacillus</taxon>
    </lineage>
</organism>
<protein>
    <submittedName>
        <fullName evidence="4">Distal tail protein Dit</fullName>
    </submittedName>
</protein>
<feature type="domain" description="Siphovirus-type tail component RIFT-related" evidence="1">
    <location>
        <begin position="14"/>
        <end position="120"/>
    </location>
</feature>
<keyword evidence="5" id="KW-1185">Reference proteome</keyword>
<name>A0ABW4CZW1_9LACO</name>
<evidence type="ECO:0000313" key="5">
    <source>
        <dbReference type="Proteomes" id="UP001597212"/>
    </source>
</evidence>
<dbReference type="InterPro" id="IPR054064">
    <property type="entry name" value="Dit-like_CBM2"/>
</dbReference>
<dbReference type="RefSeq" id="WP_125757017.1">
    <property type="nucleotide sequence ID" value="NZ_JBHTOK010000068.1"/>
</dbReference>
<dbReference type="Pfam" id="PF21869">
    <property type="entry name" value="Dit-like_CBM2"/>
    <property type="match status" value="1"/>
</dbReference>
<sequence>MAGISLNYNGVELSQWFDVTDVQRNIGTSHVNSMTKVGRTDGQLWQYMSRDTKTITISGIVTNANLANLRRDLGAALDVDEPKRLIIGDDIGVYYLAIYDGQPTIAEDWRSGTISLTFIVPDGIAHSVATETVTNTDGTDTVSFTNNGSYKSYPIVEVTMGGDNGYIGLASSSGGYLEFGNSNEIDGVQAASTETAFHWDMLSAPSQTTVNSGKINYVTYPYGSNPGPNTIAGSWDYAKAPDAATPVLNRTSSMHWAGPTIHGSIHANAAGVNTGNFYCANRMNIATNKTAVGRAEINLQSGNDIVVSFVIRDSSSTTDTLVVEGWAKGTILFAQNLDRRKFTNGAYNFEIKKAGDKLTFIISKIASISSAGIKNSAQLLFPFAIEGLADTSVDSITGWMAGFSNWNGWTANWSDSLFQWVNVDYWQDLPNRWTSGDVVMVDCINKRVLVNGVEDPTLQTIGNHWDEFCINPGENIIDVSTSSWATLPKVKINWKEAFV</sequence>
<comment type="caution">
    <text evidence="4">The sequence shown here is derived from an EMBL/GenBank/DDBJ whole genome shotgun (WGS) entry which is preliminary data.</text>
</comment>